<evidence type="ECO:0000256" key="1">
    <source>
        <dbReference type="SAM" id="MobiDB-lite"/>
    </source>
</evidence>
<dbReference type="Proteomes" id="UP000030744">
    <property type="component" value="Unassembled WGS sequence"/>
</dbReference>
<keyword evidence="3" id="KW-1185">Reference proteome</keyword>
<dbReference type="EMBL" id="HG731794">
    <property type="protein sequence ID" value="CDJ35623.1"/>
    <property type="molecule type" value="Genomic_DNA"/>
</dbReference>
<evidence type="ECO:0000313" key="2">
    <source>
        <dbReference type="EMBL" id="CDJ35623.1"/>
    </source>
</evidence>
<reference evidence="2" key="1">
    <citation type="submission" date="2013-10" db="EMBL/GenBank/DDBJ databases">
        <title>Genomic analysis of the causative agents of coccidiosis in chickens.</title>
        <authorList>
            <person name="Reid A.J."/>
            <person name="Blake D."/>
            <person name="Billington K."/>
            <person name="Browne H."/>
            <person name="Dunn M."/>
            <person name="Hung S."/>
            <person name="Kawahara F."/>
            <person name="Miranda-Saavedra D."/>
            <person name="Mourier T."/>
            <person name="Nagra H."/>
            <person name="Otto T.D."/>
            <person name="Rawlings N."/>
            <person name="Sanchez A."/>
            <person name="Sanders M."/>
            <person name="Subramaniam C."/>
            <person name="Tay Y."/>
            <person name="Dear P."/>
            <person name="Doerig C."/>
            <person name="Gruber A."/>
            <person name="Parkinson J."/>
            <person name="Shirley M."/>
            <person name="Wan K.L."/>
            <person name="Berriman M."/>
            <person name="Tomley F."/>
            <person name="Pain A."/>
        </authorList>
    </citation>
    <scope>NUCLEOTIDE SEQUENCE [LARGE SCALE GENOMIC DNA]</scope>
    <source>
        <strain evidence="2">Houghton</strain>
    </source>
</reference>
<protein>
    <submittedName>
        <fullName evidence="2">Uncharacterized protein</fullName>
    </submittedName>
</protein>
<dbReference type="RefSeq" id="XP_037877912.1">
    <property type="nucleotide sequence ID" value="XM_038022058.1"/>
</dbReference>
<feature type="compositionally biased region" description="Polar residues" evidence="1">
    <location>
        <begin position="364"/>
        <end position="375"/>
    </location>
</feature>
<dbReference type="VEuPathDB" id="ToxoDB:EMH_0027720"/>
<gene>
    <name evidence="2" type="ORF">EMH_0027720</name>
</gene>
<feature type="region of interest" description="Disordered" evidence="1">
    <location>
        <begin position="347"/>
        <end position="375"/>
    </location>
</feature>
<dbReference type="OrthoDB" id="10568314at2759"/>
<reference evidence="2" key="2">
    <citation type="submission" date="2013-10" db="EMBL/GenBank/DDBJ databases">
        <authorList>
            <person name="Aslett M."/>
        </authorList>
    </citation>
    <scope>NUCLEOTIDE SEQUENCE [LARGE SCALE GENOMIC DNA]</scope>
    <source>
        <strain evidence="2">Houghton</strain>
    </source>
</reference>
<accession>U6KJJ0</accession>
<evidence type="ECO:0000313" key="3">
    <source>
        <dbReference type="Proteomes" id="UP000030744"/>
    </source>
</evidence>
<proteinExistence type="predicted"/>
<feature type="region of interest" description="Disordered" evidence="1">
    <location>
        <begin position="19"/>
        <end position="51"/>
    </location>
</feature>
<feature type="compositionally biased region" description="Basic and acidic residues" evidence="1">
    <location>
        <begin position="353"/>
        <end position="363"/>
    </location>
</feature>
<name>U6KJJ0_9EIME</name>
<sequence>MLSLGKKDRYAINFSSLHGECDSSSAAPKPQGDEVDTNGGDTTTNDLKDENRLYALTPKPNVELTENQNPTISAVWALQQAEVEEEKRLLLLEMSQLAIEKQAETKTKERNLQTQLLAQRFEMDLCNGHETFAGGSHPLHKGTQFSDVYSSLMHPVNGSAVPKIEHHIPPNPGAAESCRKIRARFHTLLPIQKEEKLQKTGAPTQRIRTSKQSRWDPAFRAFQASLKTPKPKLYSFPPSKNSVQISRAEQITTDGDDKVHCNGEQQQLQSDFLLKHQHALIGQLLESGISGSQNKAEPPEITAAALSSYACLHACGYRDKHDTSRRVRAIQRRTVLQALQHLLLFPPKTSHRTTLEKGSHLETKGNTPSQESAAA</sequence>
<organism evidence="2 3">
    <name type="scientific">Eimeria mitis</name>
    <dbReference type="NCBI Taxonomy" id="44415"/>
    <lineage>
        <taxon>Eukaryota</taxon>
        <taxon>Sar</taxon>
        <taxon>Alveolata</taxon>
        <taxon>Apicomplexa</taxon>
        <taxon>Conoidasida</taxon>
        <taxon>Coccidia</taxon>
        <taxon>Eucoccidiorida</taxon>
        <taxon>Eimeriorina</taxon>
        <taxon>Eimeriidae</taxon>
        <taxon>Eimeria</taxon>
    </lineage>
</organism>
<dbReference type="AlphaFoldDB" id="U6KJJ0"/>
<dbReference type="GeneID" id="60403896"/>